<accession>A0A0F9SBB9</accession>
<sequence length="265" mass="30095">MNKLTFKAFTWILLINISLFSIIPIINSYGAATEIDLRFGDAPVIDGNIDDSSNEWKKATKKQINLNDLPIKLWVMQTDLDLYVAILFDLLQEYHSLNEFMGLIISKNSSESQEDFIDAKVIQFSNITEGNFSYFDYYINNTTFLNDTISNGAGAAKLDGTTSVYEFSIPIIQSSLQRNDEDVNLTYGKGYVFNITYGESQLYPQGVKKSEIVLINIIAPTEEEILFIDLTLGILSISVFSIIGILFGFYIYKIFKLKEIIERLK</sequence>
<name>A0A0F9SBB9_9ZZZZ</name>
<keyword evidence="1" id="KW-0472">Membrane</keyword>
<organism evidence="2">
    <name type="scientific">marine sediment metagenome</name>
    <dbReference type="NCBI Taxonomy" id="412755"/>
    <lineage>
        <taxon>unclassified sequences</taxon>
        <taxon>metagenomes</taxon>
        <taxon>ecological metagenomes</taxon>
    </lineage>
</organism>
<evidence type="ECO:0000256" key="1">
    <source>
        <dbReference type="SAM" id="Phobius"/>
    </source>
</evidence>
<keyword evidence="1" id="KW-1133">Transmembrane helix</keyword>
<gene>
    <name evidence="2" type="ORF">LCGC14_0492770</name>
</gene>
<protein>
    <submittedName>
        <fullName evidence="2">Uncharacterized protein</fullName>
    </submittedName>
</protein>
<feature type="transmembrane region" description="Helical" evidence="1">
    <location>
        <begin position="230"/>
        <end position="255"/>
    </location>
</feature>
<evidence type="ECO:0000313" key="2">
    <source>
        <dbReference type="EMBL" id="KKN64314.1"/>
    </source>
</evidence>
<keyword evidence="1" id="KW-0812">Transmembrane</keyword>
<comment type="caution">
    <text evidence="2">The sequence shown here is derived from an EMBL/GenBank/DDBJ whole genome shotgun (WGS) entry which is preliminary data.</text>
</comment>
<dbReference type="EMBL" id="LAZR01000559">
    <property type="protein sequence ID" value="KKN64314.1"/>
    <property type="molecule type" value="Genomic_DNA"/>
</dbReference>
<proteinExistence type="predicted"/>
<dbReference type="AlphaFoldDB" id="A0A0F9SBB9"/>
<reference evidence="2" key="1">
    <citation type="journal article" date="2015" name="Nature">
        <title>Complex archaea that bridge the gap between prokaryotes and eukaryotes.</title>
        <authorList>
            <person name="Spang A."/>
            <person name="Saw J.H."/>
            <person name="Jorgensen S.L."/>
            <person name="Zaremba-Niedzwiedzka K."/>
            <person name="Martijn J."/>
            <person name="Lind A.E."/>
            <person name="van Eijk R."/>
            <person name="Schleper C."/>
            <person name="Guy L."/>
            <person name="Ettema T.J."/>
        </authorList>
    </citation>
    <scope>NUCLEOTIDE SEQUENCE</scope>
</reference>